<protein>
    <submittedName>
        <fullName evidence="1">Uncharacterized protein</fullName>
    </submittedName>
</protein>
<name>A0A0A9D1N7_ARUDO</name>
<reference evidence="1" key="2">
    <citation type="journal article" date="2015" name="Data Brief">
        <title>Shoot transcriptome of the giant reed, Arundo donax.</title>
        <authorList>
            <person name="Barrero R.A."/>
            <person name="Guerrero F.D."/>
            <person name="Moolhuijzen P."/>
            <person name="Goolsby J.A."/>
            <person name="Tidwell J."/>
            <person name="Bellgard S.E."/>
            <person name="Bellgard M.I."/>
        </authorList>
    </citation>
    <scope>NUCLEOTIDE SEQUENCE</scope>
    <source>
        <tissue evidence="1">Shoot tissue taken approximately 20 cm above the soil surface</tissue>
    </source>
</reference>
<reference evidence="1" key="1">
    <citation type="submission" date="2014-09" db="EMBL/GenBank/DDBJ databases">
        <authorList>
            <person name="Magalhaes I.L.F."/>
            <person name="Oliveira U."/>
            <person name="Santos F.R."/>
            <person name="Vidigal T.H.D.A."/>
            <person name="Brescovit A.D."/>
            <person name="Santos A.J."/>
        </authorList>
    </citation>
    <scope>NUCLEOTIDE SEQUENCE</scope>
    <source>
        <tissue evidence="1">Shoot tissue taken approximately 20 cm above the soil surface</tissue>
    </source>
</reference>
<proteinExistence type="predicted"/>
<accession>A0A0A9D1N7</accession>
<dbReference type="EMBL" id="GBRH01217307">
    <property type="protein sequence ID" value="JAD80588.1"/>
    <property type="molecule type" value="Transcribed_RNA"/>
</dbReference>
<dbReference type="AlphaFoldDB" id="A0A0A9D1N7"/>
<organism evidence="1">
    <name type="scientific">Arundo donax</name>
    <name type="common">Giant reed</name>
    <name type="synonym">Donax arundinaceus</name>
    <dbReference type="NCBI Taxonomy" id="35708"/>
    <lineage>
        <taxon>Eukaryota</taxon>
        <taxon>Viridiplantae</taxon>
        <taxon>Streptophyta</taxon>
        <taxon>Embryophyta</taxon>
        <taxon>Tracheophyta</taxon>
        <taxon>Spermatophyta</taxon>
        <taxon>Magnoliopsida</taxon>
        <taxon>Liliopsida</taxon>
        <taxon>Poales</taxon>
        <taxon>Poaceae</taxon>
        <taxon>PACMAD clade</taxon>
        <taxon>Arundinoideae</taxon>
        <taxon>Arundineae</taxon>
        <taxon>Arundo</taxon>
    </lineage>
</organism>
<sequence>MKTAKTGNIFHILMRREYYAANDMIQYLQDWFIMVLLVVQTSWNIKHVQQCRQGEKSD</sequence>
<evidence type="ECO:0000313" key="1">
    <source>
        <dbReference type="EMBL" id="JAD80588.1"/>
    </source>
</evidence>